<protein>
    <submittedName>
        <fullName evidence="1">Uncharacterized protein</fullName>
    </submittedName>
</protein>
<comment type="caution">
    <text evidence="1">The sequence shown here is derived from an EMBL/GenBank/DDBJ whole genome shotgun (WGS) entry which is preliminary data.</text>
</comment>
<dbReference type="Proteomes" id="UP000784294">
    <property type="component" value="Unassembled WGS sequence"/>
</dbReference>
<keyword evidence="2" id="KW-1185">Reference proteome</keyword>
<sequence>MASLHALKPSQRLHLYRARSIHHKAAVPTATSFSSRQLVCPRHLGILGNWNDNFPHSHTLFPHIRMHANTYLAMVKSANPQTSIMLDTRTLSFLKASREAKIGSFSLSSFLVSGPPVSAASGAEQLRPSVIRPLPGPQLLRHRSTVHVATEHKWMYAYRRTVKTGSINYPGVPISI</sequence>
<proteinExistence type="predicted"/>
<dbReference type="AlphaFoldDB" id="A0A448WIL3"/>
<gene>
    <name evidence="1" type="ORF">PXEA_LOCUS6086</name>
</gene>
<reference evidence="1" key="1">
    <citation type="submission" date="2018-11" db="EMBL/GenBank/DDBJ databases">
        <authorList>
            <consortium name="Pathogen Informatics"/>
        </authorList>
    </citation>
    <scope>NUCLEOTIDE SEQUENCE</scope>
</reference>
<accession>A0A448WIL3</accession>
<dbReference type="EMBL" id="CAAALY010015390">
    <property type="protein sequence ID" value="VEL12646.1"/>
    <property type="molecule type" value="Genomic_DNA"/>
</dbReference>
<name>A0A448WIL3_9PLAT</name>
<evidence type="ECO:0000313" key="1">
    <source>
        <dbReference type="EMBL" id="VEL12646.1"/>
    </source>
</evidence>
<organism evidence="1 2">
    <name type="scientific">Protopolystoma xenopodis</name>
    <dbReference type="NCBI Taxonomy" id="117903"/>
    <lineage>
        <taxon>Eukaryota</taxon>
        <taxon>Metazoa</taxon>
        <taxon>Spiralia</taxon>
        <taxon>Lophotrochozoa</taxon>
        <taxon>Platyhelminthes</taxon>
        <taxon>Monogenea</taxon>
        <taxon>Polyopisthocotylea</taxon>
        <taxon>Polystomatidea</taxon>
        <taxon>Polystomatidae</taxon>
        <taxon>Protopolystoma</taxon>
    </lineage>
</organism>
<evidence type="ECO:0000313" key="2">
    <source>
        <dbReference type="Proteomes" id="UP000784294"/>
    </source>
</evidence>